<dbReference type="Proteomes" id="UP000030765">
    <property type="component" value="Unassembled WGS sequence"/>
</dbReference>
<accession>A0A084VWE0</accession>
<dbReference type="AlphaFoldDB" id="A0A084VWE0"/>
<evidence type="ECO:0000313" key="2">
    <source>
        <dbReference type="EMBL" id="KFB42284.1"/>
    </source>
</evidence>
<dbReference type="EMBL" id="KE525174">
    <property type="protein sequence ID" value="KFB42284.1"/>
    <property type="molecule type" value="Genomic_DNA"/>
</dbReference>
<dbReference type="EMBL" id="ATLV01017581">
    <property type="status" value="NOT_ANNOTATED_CDS"/>
    <property type="molecule type" value="Genomic_DNA"/>
</dbReference>
<keyword evidence="4" id="KW-1185">Reference proteome</keyword>
<evidence type="ECO:0000313" key="3">
    <source>
        <dbReference type="EnsemblMetazoa" id="ASIC009966-PA"/>
    </source>
</evidence>
<feature type="region of interest" description="Disordered" evidence="1">
    <location>
        <begin position="1"/>
        <end position="25"/>
    </location>
</feature>
<dbReference type="VEuPathDB" id="VectorBase:ASIC009966"/>
<proteinExistence type="predicted"/>
<evidence type="ECO:0000313" key="4">
    <source>
        <dbReference type="Proteomes" id="UP000030765"/>
    </source>
</evidence>
<reference evidence="3" key="2">
    <citation type="submission" date="2020-05" db="UniProtKB">
        <authorList>
            <consortium name="EnsemblMetazoa"/>
        </authorList>
    </citation>
    <scope>IDENTIFICATION</scope>
</reference>
<organism evidence="2">
    <name type="scientific">Anopheles sinensis</name>
    <name type="common">Mosquito</name>
    <dbReference type="NCBI Taxonomy" id="74873"/>
    <lineage>
        <taxon>Eukaryota</taxon>
        <taxon>Metazoa</taxon>
        <taxon>Ecdysozoa</taxon>
        <taxon>Arthropoda</taxon>
        <taxon>Hexapoda</taxon>
        <taxon>Insecta</taxon>
        <taxon>Pterygota</taxon>
        <taxon>Neoptera</taxon>
        <taxon>Endopterygota</taxon>
        <taxon>Diptera</taxon>
        <taxon>Nematocera</taxon>
        <taxon>Culicoidea</taxon>
        <taxon>Culicidae</taxon>
        <taxon>Anophelinae</taxon>
        <taxon>Anopheles</taxon>
    </lineage>
</organism>
<sequence length="120" mass="13672">MDDGGPGAPEELHETSVFPRPRPKVLGRPCSRYSNEYDARGVMVRLQGTTKAQEQLYAKCAHSTIRCSPRRGEATWTRKETRHKASFSLSQQCAPIKLWRRRESVEKGNLINTKSTTIHF</sequence>
<reference evidence="2 4" key="1">
    <citation type="journal article" date="2014" name="BMC Genomics">
        <title>Genome sequence of Anopheles sinensis provides insight into genetics basis of mosquito competence for malaria parasites.</title>
        <authorList>
            <person name="Zhou D."/>
            <person name="Zhang D."/>
            <person name="Ding G."/>
            <person name="Shi L."/>
            <person name="Hou Q."/>
            <person name="Ye Y."/>
            <person name="Xu Y."/>
            <person name="Zhou H."/>
            <person name="Xiong C."/>
            <person name="Li S."/>
            <person name="Yu J."/>
            <person name="Hong S."/>
            <person name="Yu X."/>
            <person name="Zou P."/>
            <person name="Chen C."/>
            <person name="Chang X."/>
            <person name="Wang W."/>
            <person name="Lv Y."/>
            <person name="Sun Y."/>
            <person name="Ma L."/>
            <person name="Shen B."/>
            <person name="Zhu C."/>
        </authorList>
    </citation>
    <scope>NUCLEOTIDE SEQUENCE [LARGE SCALE GENOMIC DNA]</scope>
</reference>
<gene>
    <name evidence="2" type="ORF">ZHAS_00009966</name>
</gene>
<dbReference type="EnsemblMetazoa" id="ASIC009966-RA">
    <property type="protein sequence ID" value="ASIC009966-PA"/>
    <property type="gene ID" value="ASIC009966"/>
</dbReference>
<evidence type="ECO:0000256" key="1">
    <source>
        <dbReference type="SAM" id="MobiDB-lite"/>
    </source>
</evidence>
<protein>
    <submittedName>
        <fullName evidence="2 3">GDP-mannose 4,6 dehydratase 1</fullName>
    </submittedName>
</protein>
<name>A0A084VWE0_ANOSI</name>